<keyword evidence="7" id="KW-0732">Signal</keyword>
<reference evidence="8" key="1">
    <citation type="submission" date="2023-11" db="EMBL/GenBank/DDBJ databases">
        <authorList>
            <person name="Alioto T."/>
            <person name="Alioto T."/>
            <person name="Gomez Garrido J."/>
        </authorList>
    </citation>
    <scope>NUCLEOTIDE SEQUENCE</scope>
</reference>
<organism evidence="8 9">
    <name type="scientific">Lecanosticta acicola</name>
    <dbReference type="NCBI Taxonomy" id="111012"/>
    <lineage>
        <taxon>Eukaryota</taxon>
        <taxon>Fungi</taxon>
        <taxon>Dikarya</taxon>
        <taxon>Ascomycota</taxon>
        <taxon>Pezizomycotina</taxon>
        <taxon>Dothideomycetes</taxon>
        <taxon>Dothideomycetidae</taxon>
        <taxon>Mycosphaerellales</taxon>
        <taxon>Mycosphaerellaceae</taxon>
        <taxon>Lecanosticta</taxon>
    </lineage>
</organism>
<feature type="compositionally biased region" description="Low complexity" evidence="5">
    <location>
        <begin position="128"/>
        <end position="149"/>
    </location>
</feature>
<name>A0AAI8YRM4_9PEZI</name>
<proteinExistence type="predicted"/>
<feature type="compositionally biased region" description="Polar residues" evidence="5">
    <location>
        <begin position="150"/>
        <end position="160"/>
    </location>
</feature>
<comment type="caution">
    <text evidence="8">The sequence shown here is derived from an EMBL/GenBank/DDBJ whole genome shotgun (WGS) entry which is preliminary data.</text>
</comment>
<dbReference type="GO" id="GO:0071944">
    <property type="term" value="C:cell periphery"/>
    <property type="evidence" value="ECO:0007669"/>
    <property type="project" value="UniProtKB-ARBA"/>
</dbReference>
<sequence length="291" mass="30906">MVLFILLSALFLAVMASAQNTNYFITPPTPGDIHEYADNNVYAEGSTLELQWATNYSFVDLVLWQNDNSSYQTLIDDQRTTSSFSWNVNLTGMFSLNKGNVFFFEVFNGSTDTSFSSHYFNITAAAASSSSTPTSSSTATTTSSSTPASQTNNPSAVANSDSGLSTGAKAGIGVGVAIGALVLIGAGIAAFFLLRRRKGGDYAPAKSSPDFLSGSDQAMQQQHQYQAYQKPPTNSGELPSAPVYSPRGGYVAVPSQEKPVEMAASDRGPSELPAHQATHELMAPSPTTQYK</sequence>
<dbReference type="PANTHER" id="PTHR15549:SF26">
    <property type="entry name" value="AXIAL BUDDING PATTERN PROTEIN 2-RELATED"/>
    <property type="match status" value="1"/>
</dbReference>
<dbReference type="PANTHER" id="PTHR15549">
    <property type="entry name" value="PAIRED IMMUNOGLOBULIN-LIKE TYPE 2 RECEPTOR"/>
    <property type="match status" value="1"/>
</dbReference>
<evidence type="ECO:0000256" key="7">
    <source>
        <dbReference type="SAM" id="SignalP"/>
    </source>
</evidence>
<feature type="region of interest" description="Disordered" evidence="5">
    <location>
        <begin position="128"/>
        <end position="160"/>
    </location>
</feature>
<keyword evidence="4 6" id="KW-0472">Membrane</keyword>
<evidence type="ECO:0008006" key="10">
    <source>
        <dbReference type="Google" id="ProtNLM"/>
    </source>
</evidence>
<protein>
    <recommendedName>
        <fullName evidence="10">Mid2 domain-containing protein</fullName>
    </recommendedName>
</protein>
<evidence type="ECO:0000256" key="4">
    <source>
        <dbReference type="ARBA" id="ARBA00023136"/>
    </source>
</evidence>
<feature type="signal peptide" evidence="7">
    <location>
        <begin position="1"/>
        <end position="18"/>
    </location>
</feature>
<keyword evidence="9" id="KW-1185">Reference proteome</keyword>
<feature type="compositionally biased region" description="Low complexity" evidence="5">
    <location>
        <begin position="217"/>
        <end position="229"/>
    </location>
</feature>
<keyword evidence="2 6" id="KW-0812">Transmembrane</keyword>
<comment type="subcellular location">
    <subcellularLocation>
        <location evidence="1">Membrane</location>
        <topology evidence="1">Single-pass membrane protein</topology>
    </subcellularLocation>
</comment>
<gene>
    <name evidence="8" type="ORF">LECACI_7A000730</name>
</gene>
<evidence type="ECO:0000313" key="8">
    <source>
        <dbReference type="EMBL" id="CAK3792756.1"/>
    </source>
</evidence>
<dbReference type="InterPro" id="IPR051694">
    <property type="entry name" value="Immunoregulatory_rcpt-like"/>
</dbReference>
<evidence type="ECO:0000256" key="5">
    <source>
        <dbReference type="SAM" id="MobiDB-lite"/>
    </source>
</evidence>
<accession>A0AAI8YRM4</accession>
<feature type="chain" id="PRO_5042551538" description="Mid2 domain-containing protein" evidence="7">
    <location>
        <begin position="19"/>
        <end position="291"/>
    </location>
</feature>
<feature type="transmembrane region" description="Helical" evidence="6">
    <location>
        <begin position="170"/>
        <end position="194"/>
    </location>
</feature>
<evidence type="ECO:0000256" key="6">
    <source>
        <dbReference type="SAM" id="Phobius"/>
    </source>
</evidence>
<evidence type="ECO:0000256" key="2">
    <source>
        <dbReference type="ARBA" id="ARBA00022692"/>
    </source>
</evidence>
<evidence type="ECO:0000313" key="9">
    <source>
        <dbReference type="Proteomes" id="UP001296104"/>
    </source>
</evidence>
<dbReference type="Proteomes" id="UP001296104">
    <property type="component" value="Unassembled WGS sequence"/>
</dbReference>
<evidence type="ECO:0000256" key="3">
    <source>
        <dbReference type="ARBA" id="ARBA00022989"/>
    </source>
</evidence>
<dbReference type="AlphaFoldDB" id="A0AAI8YRM4"/>
<evidence type="ECO:0000256" key="1">
    <source>
        <dbReference type="ARBA" id="ARBA00004167"/>
    </source>
</evidence>
<dbReference type="GO" id="GO:0016020">
    <property type="term" value="C:membrane"/>
    <property type="evidence" value="ECO:0007669"/>
    <property type="project" value="UniProtKB-SubCell"/>
</dbReference>
<keyword evidence="3 6" id="KW-1133">Transmembrane helix</keyword>
<dbReference type="EMBL" id="CAVMBE010000002">
    <property type="protein sequence ID" value="CAK3792756.1"/>
    <property type="molecule type" value="Genomic_DNA"/>
</dbReference>
<feature type="region of interest" description="Disordered" evidence="5">
    <location>
        <begin position="203"/>
        <end position="291"/>
    </location>
</feature>